<dbReference type="AlphaFoldDB" id="A0A9D3YZ05"/>
<keyword evidence="1" id="KW-0863">Zinc-finger</keyword>
<keyword evidence="2" id="KW-0175">Coiled coil</keyword>
<evidence type="ECO:0000313" key="4">
    <source>
        <dbReference type="EMBL" id="KAH3707891.1"/>
    </source>
</evidence>
<dbReference type="EMBL" id="JAIWYP010000014">
    <property type="protein sequence ID" value="KAH3707891.1"/>
    <property type="molecule type" value="Genomic_DNA"/>
</dbReference>
<sequence length="305" mass="35307">MSMPRQKHRGRIYCEECSKLFCGTCVKLHDTLFKKHATLDKGNISQWPDTNVDALEQCQEHKKQQLTGFSDRVKDLHQKGNFKKLSETLDTLNVQLIQKKDDFEESMKSLEQSYNTILEEIKALRKKINVLLDELEKNTIKELDPLLATMKKSIQTDIDNCTESIKHMTCVQEDWLRRKDKSEAVNFIMYRKCLDQSLRTKTLLQAKTTQNERTLTFNPDTTIQQTLSTLMGLGQIITKVKQTQTAKIKSLTLATQFPFNIAIQVMQPNNHKMYSVRTATGKLLITDYFNNSVKLLNQNYKVVAH</sequence>
<protein>
    <recommendedName>
        <fullName evidence="3">B box-type domain-containing protein</fullName>
    </recommendedName>
</protein>
<evidence type="ECO:0000256" key="2">
    <source>
        <dbReference type="SAM" id="Coils"/>
    </source>
</evidence>
<gene>
    <name evidence="4" type="ORF">DPMN_067310</name>
</gene>
<feature type="coiled-coil region" evidence="2">
    <location>
        <begin position="93"/>
        <end position="141"/>
    </location>
</feature>
<keyword evidence="5" id="KW-1185">Reference proteome</keyword>
<dbReference type="PROSITE" id="PS50119">
    <property type="entry name" value="ZF_BBOX"/>
    <property type="match status" value="1"/>
</dbReference>
<feature type="domain" description="B box-type" evidence="3">
    <location>
        <begin position="1"/>
        <end position="41"/>
    </location>
</feature>
<keyword evidence="1" id="KW-0479">Metal-binding</keyword>
<evidence type="ECO:0000259" key="3">
    <source>
        <dbReference type="PROSITE" id="PS50119"/>
    </source>
</evidence>
<organism evidence="4 5">
    <name type="scientific">Dreissena polymorpha</name>
    <name type="common">Zebra mussel</name>
    <name type="synonym">Mytilus polymorpha</name>
    <dbReference type="NCBI Taxonomy" id="45954"/>
    <lineage>
        <taxon>Eukaryota</taxon>
        <taxon>Metazoa</taxon>
        <taxon>Spiralia</taxon>
        <taxon>Lophotrochozoa</taxon>
        <taxon>Mollusca</taxon>
        <taxon>Bivalvia</taxon>
        <taxon>Autobranchia</taxon>
        <taxon>Heteroconchia</taxon>
        <taxon>Euheterodonta</taxon>
        <taxon>Imparidentia</taxon>
        <taxon>Neoheterodontei</taxon>
        <taxon>Myida</taxon>
        <taxon>Dreissenoidea</taxon>
        <taxon>Dreissenidae</taxon>
        <taxon>Dreissena</taxon>
    </lineage>
</organism>
<name>A0A9D3YZ05_DREPO</name>
<reference evidence="4" key="1">
    <citation type="journal article" date="2019" name="bioRxiv">
        <title>The Genome of the Zebra Mussel, Dreissena polymorpha: A Resource for Invasive Species Research.</title>
        <authorList>
            <person name="McCartney M.A."/>
            <person name="Auch B."/>
            <person name="Kono T."/>
            <person name="Mallez S."/>
            <person name="Zhang Y."/>
            <person name="Obille A."/>
            <person name="Becker A."/>
            <person name="Abrahante J.E."/>
            <person name="Garbe J."/>
            <person name="Badalamenti J.P."/>
            <person name="Herman A."/>
            <person name="Mangelson H."/>
            <person name="Liachko I."/>
            <person name="Sullivan S."/>
            <person name="Sone E.D."/>
            <person name="Koren S."/>
            <person name="Silverstein K.A.T."/>
            <person name="Beckman K.B."/>
            <person name="Gohl D.M."/>
        </authorList>
    </citation>
    <scope>NUCLEOTIDE SEQUENCE</scope>
    <source>
        <strain evidence="4">Duluth1</strain>
        <tissue evidence="4">Whole animal</tissue>
    </source>
</reference>
<dbReference type="GO" id="GO:0008270">
    <property type="term" value="F:zinc ion binding"/>
    <property type="evidence" value="ECO:0007669"/>
    <property type="project" value="UniProtKB-KW"/>
</dbReference>
<comment type="caution">
    <text evidence="4">The sequence shown here is derived from an EMBL/GenBank/DDBJ whole genome shotgun (WGS) entry which is preliminary data.</text>
</comment>
<proteinExistence type="predicted"/>
<reference evidence="4" key="2">
    <citation type="submission" date="2020-11" db="EMBL/GenBank/DDBJ databases">
        <authorList>
            <person name="McCartney M.A."/>
            <person name="Auch B."/>
            <person name="Kono T."/>
            <person name="Mallez S."/>
            <person name="Becker A."/>
            <person name="Gohl D.M."/>
            <person name="Silverstein K.A.T."/>
            <person name="Koren S."/>
            <person name="Bechman K.B."/>
            <person name="Herman A."/>
            <person name="Abrahante J.E."/>
            <person name="Garbe J."/>
        </authorList>
    </citation>
    <scope>NUCLEOTIDE SEQUENCE</scope>
    <source>
        <strain evidence="4">Duluth1</strain>
        <tissue evidence="4">Whole animal</tissue>
    </source>
</reference>
<keyword evidence="1" id="KW-0862">Zinc</keyword>
<evidence type="ECO:0000256" key="1">
    <source>
        <dbReference type="PROSITE-ProRule" id="PRU00024"/>
    </source>
</evidence>
<dbReference type="InterPro" id="IPR000315">
    <property type="entry name" value="Znf_B-box"/>
</dbReference>
<accession>A0A9D3YZ05</accession>
<dbReference type="Proteomes" id="UP000828390">
    <property type="component" value="Unassembled WGS sequence"/>
</dbReference>
<evidence type="ECO:0000313" key="5">
    <source>
        <dbReference type="Proteomes" id="UP000828390"/>
    </source>
</evidence>